<keyword evidence="6 11" id="KW-0479">Metal-binding</keyword>
<dbReference type="GO" id="GO:0016740">
    <property type="term" value="F:transferase activity"/>
    <property type="evidence" value="ECO:0007669"/>
    <property type="project" value="UniProtKB-UniRule"/>
</dbReference>
<evidence type="ECO:0000256" key="1">
    <source>
        <dbReference type="ARBA" id="ARBA00008282"/>
    </source>
</evidence>
<dbReference type="PIRSF" id="PIRSF006268">
    <property type="entry name" value="ApbE"/>
    <property type="match status" value="1"/>
</dbReference>
<dbReference type="PANTHER" id="PTHR30040:SF2">
    <property type="entry name" value="FAD:PROTEIN FMN TRANSFERASE"/>
    <property type="match status" value="1"/>
</dbReference>
<evidence type="ECO:0000256" key="3">
    <source>
        <dbReference type="ARBA" id="ARBA00016337"/>
    </source>
</evidence>
<comment type="cofactor">
    <cofactor evidence="12">
        <name>Mg(2+)</name>
        <dbReference type="ChEBI" id="CHEBI:18420"/>
    </cofactor>
    <cofactor evidence="12">
        <name>Mn(2+)</name>
        <dbReference type="ChEBI" id="CHEBI:29035"/>
    </cofactor>
    <text evidence="12">Magnesium. Can also use manganese.</text>
</comment>
<organism evidence="13">
    <name type="scientific">Leucothrix mucor</name>
    <dbReference type="NCBI Taxonomy" id="45248"/>
    <lineage>
        <taxon>Bacteria</taxon>
        <taxon>Pseudomonadati</taxon>
        <taxon>Pseudomonadota</taxon>
        <taxon>Gammaproteobacteria</taxon>
        <taxon>Thiotrichales</taxon>
        <taxon>Thiotrichaceae</taxon>
        <taxon>Leucothrix</taxon>
    </lineage>
</organism>
<accession>A0A7V2T0Q9</accession>
<evidence type="ECO:0000256" key="7">
    <source>
        <dbReference type="ARBA" id="ARBA00022827"/>
    </source>
</evidence>
<evidence type="ECO:0000256" key="9">
    <source>
        <dbReference type="ARBA" id="ARBA00031306"/>
    </source>
</evidence>
<dbReference type="PANTHER" id="PTHR30040">
    <property type="entry name" value="THIAMINE BIOSYNTHESIS LIPOPROTEIN APBE"/>
    <property type="match status" value="1"/>
</dbReference>
<keyword evidence="7 11" id="KW-0274">FAD</keyword>
<keyword evidence="5 11" id="KW-0808">Transferase</keyword>
<sequence length="300" mass="33336">MTQEHLGKISFETQGSVIIGYFWAMANPCAIFIEHDDNKAVQQAIHLMANEVWRIEQKYSRYRTGSTLDMINKSKGSAIAIDSETYHLLQLADILWQESKGLFDISSGIFRKLWTFDKQQSLPTQQQIDELLTFVGWQQIKYDQQQIILPQGMQIDFGGIGKEYAADLCIALSPNALGDSVLVNLGGDVVAKGARVDNSPWKIGIETKEGGGKVWKKIPLSKGAIATSGDVYKSIIHKGKRYGHIINALTGFPVTHSPRTITVAAPNCTEAGMLSTLAMLEGENSETFLEEKGRPYWVQR</sequence>
<evidence type="ECO:0000256" key="12">
    <source>
        <dbReference type="PIRSR" id="PIRSR006268-2"/>
    </source>
</evidence>
<name>A0A7V2T0Q9_LEUMU</name>
<dbReference type="Pfam" id="PF02424">
    <property type="entry name" value="ApbE"/>
    <property type="match status" value="1"/>
</dbReference>
<dbReference type="EC" id="2.7.1.180" evidence="2 11"/>
<dbReference type="Proteomes" id="UP000885750">
    <property type="component" value="Unassembled WGS sequence"/>
</dbReference>
<comment type="catalytic activity">
    <reaction evidence="10 11">
        <text>L-threonyl-[protein] + FAD = FMN-L-threonyl-[protein] + AMP + H(+)</text>
        <dbReference type="Rhea" id="RHEA:36847"/>
        <dbReference type="Rhea" id="RHEA-COMP:11060"/>
        <dbReference type="Rhea" id="RHEA-COMP:11061"/>
        <dbReference type="ChEBI" id="CHEBI:15378"/>
        <dbReference type="ChEBI" id="CHEBI:30013"/>
        <dbReference type="ChEBI" id="CHEBI:57692"/>
        <dbReference type="ChEBI" id="CHEBI:74257"/>
        <dbReference type="ChEBI" id="CHEBI:456215"/>
        <dbReference type="EC" id="2.7.1.180"/>
    </reaction>
</comment>
<evidence type="ECO:0000313" key="13">
    <source>
        <dbReference type="EMBL" id="HFC92560.1"/>
    </source>
</evidence>
<evidence type="ECO:0000256" key="5">
    <source>
        <dbReference type="ARBA" id="ARBA00022679"/>
    </source>
</evidence>
<evidence type="ECO:0000256" key="10">
    <source>
        <dbReference type="ARBA" id="ARBA00048540"/>
    </source>
</evidence>
<evidence type="ECO:0000256" key="4">
    <source>
        <dbReference type="ARBA" id="ARBA00022630"/>
    </source>
</evidence>
<keyword evidence="4 11" id="KW-0285">Flavoprotein</keyword>
<feature type="binding site" evidence="12">
    <location>
        <position position="276"/>
    </location>
    <ligand>
        <name>Mg(2+)</name>
        <dbReference type="ChEBI" id="CHEBI:18420"/>
    </ligand>
</feature>
<dbReference type="EMBL" id="DRMS01000264">
    <property type="protein sequence ID" value="HFC92560.1"/>
    <property type="molecule type" value="Genomic_DNA"/>
</dbReference>
<dbReference type="Gene3D" id="3.10.520.10">
    <property type="entry name" value="ApbE-like domains"/>
    <property type="match status" value="1"/>
</dbReference>
<evidence type="ECO:0000256" key="11">
    <source>
        <dbReference type="PIRNR" id="PIRNR006268"/>
    </source>
</evidence>
<proteinExistence type="inferred from homology"/>
<keyword evidence="8 11" id="KW-0460">Magnesium</keyword>
<feature type="binding site" evidence="12">
    <location>
        <position position="159"/>
    </location>
    <ligand>
        <name>Mg(2+)</name>
        <dbReference type="ChEBI" id="CHEBI:18420"/>
    </ligand>
</feature>
<dbReference type="GO" id="GO:0046872">
    <property type="term" value="F:metal ion binding"/>
    <property type="evidence" value="ECO:0007669"/>
    <property type="project" value="UniProtKB-UniRule"/>
</dbReference>
<dbReference type="SUPFAM" id="SSF143631">
    <property type="entry name" value="ApbE-like"/>
    <property type="match status" value="1"/>
</dbReference>
<comment type="similarity">
    <text evidence="1 11">Belongs to the ApbE family.</text>
</comment>
<dbReference type="InterPro" id="IPR003374">
    <property type="entry name" value="ApbE-like_sf"/>
</dbReference>
<dbReference type="AlphaFoldDB" id="A0A7V2T0Q9"/>
<evidence type="ECO:0000256" key="6">
    <source>
        <dbReference type="ARBA" id="ARBA00022723"/>
    </source>
</evidence>
<reference evidence="13" key="1">
    <citation type="journal article" date="2020" name="mSystems">
        <title>Genome- and Community-Level Interaction Insights into Carbon Utilization and Element Cycling Functions of Hydrothermarchaeota in Hydrothermal Sediment.</title>
        <authorList>
            <person name="Zhou Z."/>
            <person name="Liu Y."/>
            <person name="Xu W."/>
            <person name="Pan J."/>
            <person name="Luo Z.H."/>
            <person name="Li M."/>
        </authorList>
    </citation>
    <scope>NUCLEOTIDE SEQUENCE [LARGE SCALE GENOMIC DNA]</scope>
    <source>
        <strain evidence="13">HyVt-493</strain>
    </source>
</reference>
<evidence type="ECO:0000256" key="2">
    <source>
        <dbReference type="ARBA" id="ARBA00011955"/>
    </source>
</evidence>
<protein>
    <recommendedName>
        <fullName evidence="3 11">FAD:protein FMN transferase</fullName>
        <ecNumber evidence="2 11">2.7.1.180</ecNumber>
    </recommendedName>
    <alternativeName>
        <fullName evidence="9 11">Flavin transferase</fullName>
    </alternativeName>
</protein>
<evidence type="ECO:0000256" key="8">
    <source>
        <dbReference type="ARBA" id="ARBA00022842"/>
    </source>
</evidence>
<dbReference type="InterPro" id="IPR024932">
    <property type="entry name" value="ApbE"/>
</dbReference>
<comment type="caution">
    <text evidence="13">The sequence shown here is derived from an EMBL/GenBank/DDBJ whole genome shotgun (WGS) entry which is preliminary data.</text>
</comment>
<gene>
    <name evidence="13" type="ORF">ENJ51_07080</name>
</gene>